<name>A0A328VLH0_9CHLR</name>
<protein>
    <submittedName>
        <fullName evidence="3">Uncharacterized protein</fullName>
    </submittedName>
</protein>
<feature type="region of interest" description="Disordered" evidence="1">
    <location>
        <begin position="152"/>
        <end position="235"/>
    </location>
</feature>
<comment type="caution">
    <text evidence="3">The sequence shown here is derived from an EMBL/GenBank/DDBJ whole genome shotgun (WGS) entry which is preliminary data.</text>
</comment>
<feature type="transmembrane region" description="Helical" evidence="2">
    <location>
        <begin position="96"/>
        <end position="114"/>
    </location>
</feature>
<keyword evidence="2" id="KW-1133">Transmembrane helix</keyword>
<dbReference type="AlphaFoldDB" id="A0A328VLH0"/>
<feature type="compositionally biased region" description="Pro residues" evidence="1">
    <location>
        <begin position="152"/>
        <end position="162"/>
    </location>
</feature>
<reference evidence="3 4" key="1">
    <citation type="submission" date="2016-08" db="EMBL/GenBank/DDBJ databases">
        <title>Analysis of Carbohydrate Active Enzymes in Thermogemmatispora T81 Reveals Carbohydrate Degradation Ability.</title>
        <authorList>
            <person name="Tomazini A."/>
            <person name="Lal S."/>
            <person name="Stott M."/>
            <person name="Henrissat B."/>
            <person name="Polikarpov I."/>
            <person name="Sparling R."/>
            <person name="Levin D.B."/>
        </authorList>
    </citation>
    <scope>NUCLEOTIDE SEQUENCE [LARGE SCALE GENOMIC DNA]</scope>
    <source>
        <strain evidence="3 4">T81</strain>
    </source>
</reference>
<evidence type="ECO:0000256" key="2">
    <source>
        <dbReference type="SAM" id="Phobius"/>
    </source>
</evidence>
<organism evidence="3 4">
    <name type="scientific">Thermogemmatispora tikiterensis</name>
    <dbReference type="NCBI Taxonomy" id="1825093"/>
    <lineage>
        <taxon>Bacteria</taxon>
        <taxon>Bacillati</taxon>
        <taxon>Chloroflexota</taxon>
        <taxon>Ktedonobacteria</taxon>
        <taxon>Thermogemmatisporales</taxon>
        <taxon>Thermogemmatisporaceae</taxon>
        <taxon>Thermogemmatispora</taxon>
    </lineage>
</organism>
<sequence>MGNSPDWRQQMKAARRQARLQARLYRQQMRQQARAYRWQQRLYAGPLAGLGTVVMLITFAGVAYALFSGRWGLLFPLFFAGLAVSCLFQSLARGRLIAGLNGFVWLLAIALLMVNGSWSWLLLALLFSIIISSLGSSLTGLFGVQGPTPTPVSPPLVNPPATAPEAPTSGVDEPPYTPYHQGYPAQTQAARGMSSDISTPAPEEKASAARRYTQPLVSYPEESPPSPEVLPPQSR</sequence>
<dbReference type="Proteomes" id="UP000248706">
    <property type="component" value="Unassembled WGS sequence"/>
</dbReference>
<keyword evidence="2" id="KW-0812">Transmembrane</keyword>
<keyword evidence="2" id="KW-0472">Membrane</keyword>
<feature type="transmembrane region" description="Helical" evidence="2">
    <location>
        <begin position="120"/>
        <end position="144"/>
    </location>
</feature>
<gene>
    <name evidence="3" type="ORF">A4R35_22495</name>
</gene>
<feature type="transmembrane region" description="Helical" evidence="2">
    <location>
        <begin position="42"/>
        <end position="67"/>
    </location>
</feature>
<accession>A0A328VLH0</accession>
<feature type="transmembrane region" description="Helical" evidence="2">
    <location>
        <begin position="73"/>
        <end position="91"/>
    </location>
</feature>
<dbReference type="EMBL" id="MCIF01000002">
    <property type="protein sequence ID" value="RAQ98327.1"/>
    <property type="molecule type" value="Genomic_DNA"/>
</dbReference>
<feature type="compositionally biased region" description="Pro residues" evidence="1">
    <location>
        <begin position="222"/>
        <end position="235"/>
    </location>
</feature>
<proteinExistence type="predicted"/>
<evidence type="ECO:0000313" key="4">
    <source>
        <dbReference type="Proteomes" id="UP000248706"/>
    </source>
</evidence>
<evidence type="ECO:0000256" key="1">
    <source>
        <dbReference type="SAM" id="MobiDB-lite"/>
    </source>
</evidence>
<keyword evidence="4" id="KW-1185">Reference proteome</keyword>
<evidence type="ECO:0000313" key="3">
    <source>
        <dbReference type="EMBL" id="RAQ98327.1"/>
    </source>
</evidence>